<gene>
    <name evidence="7" type="ORF">BpHYR1_051895</name>
</gene>
<reference evidence="7 8" key="1">
    <citation type="journal article" date="2018" name="Sci. Rep.">
        <title>Genomic signatures of local adaptation to the degree of environmental predictability in rotifers.</title>
        <authorList>
            <person name="Franch-Gras L."/>
            <person name="Hahn C."/>
            <person name="Garcia-Roger E.M."/>
            <person name="Carmona M.J."/>
            <person name="Serra M."/>
            <person name="Gomez A."/>
        </authorList>
    </citation>
    <scope>NUCLEOTIDE SEQUENCE [LARGE SCALE GENOMIC DNA]</scope>
    <source>
        <strain evidence="7">HYR1</strain>
    </source>
</reference>
<evidence type="ECO:0000256" key="3">
    <source>
        <dbReference type="ARBA" id="ARBA00022989"/>
    </source>
</evidence>
<dbReference type="STRING" id="10195.A0A3M7RM33"/>
<feature type="transmembrane region" description="Helical" evidence="5">
    <location>
        <begin position="80"/>
        <end position="99"/>
    </location>
</feature>
<evidence type="ECO:0000259" key="6">
    <source>
        <dbReference type="Pfam" id="PF00892"/>
    </source>
</evidence>
<feature type="transmembrane region" description="Helical" evidence="5">
    <location>
        <begin position="164"/>
        <end position="184"/>
    </location>
</feature>
<proteinExistence type="predicted"/>
<protein>
    <submittedName>
        <fullName evidence="7">Solute carrier family 35 member G1</fullName>
    </submittedName>
</protein>
<keyword evidence="8" id="KW-1185">Reference proteome</keyword>
<evidence type="ECO:0000313" key="8">
    <source>
        <dbReference type="Proteomes" id="UP000276133"/>
    </source>
</evidence>
<keyword evidence="2 5" id="KW-0812">Transmembrane</keyword>
<dbReference type="EMBL" id="REGN01003114">
    <property type="protein sequence ID" value="RNA24470.1"/>
    <property type="molecule type" value="Genomic_DNA"/>
</dbReference>
<organism evidence="7 8">
    <name type="scientific">Brachionus plicatilis</name>
    <name type="common">Marine rotifer</name>
    <name type="synonym">Brachionus muelleri</name>
    <dbReference type="NCBI Taxonomy" id="10195"/>
    <lineage>
        <taxon>Eukaryota</taxon>
        <taxon>Metazoa</taxon>
        <taxon>Spiralia</taxon>
        <taxon>Gnathifera</taxon>
        <taxon>Rotifera</taxon>
        <taxon>Eurotatoria</taxon>
        <taxon>Monogononta</taxon>
        <taxon>Pseudotrocha</taxon>
        <taxon>Ploima</taxon>
        <taxon>Brachionidae</taxon>
        <taxon>Brachionus</taxon>
    </lineage>
</organism>
<dbReference type="SUPFAM" id="SSF103481">
    <property type="entry name" value="Multidrug resistance efflux transporter EmrE"/>
    <property type="match status" value="1"/>
</dbReference>
<feature type="transmembrane region" description="Helical" evidence="5">
    <location>
        <begin position="299"/>
        <end position="320"/>
    </location>
</feature>
<feature type="transmembrane region" description="Helical" evidence="5">
    <location>
        <begin position="225"/>
        <end position="245"/>
    </location>
</feature>
<comment type="subcellular location">
    <subcellularLocation>
        <location evidence="1">Membrane</location>
        <topology evidence="1">Multi-pass membrane protein</topology>
    </subcellularLocation>
</comment>
<evidence type="ECO:0000256" key="4">
    <source>
        <dbReference type="ARBA" id="ARBA00023136"/>
    </source>
</evidence>
<feature type="transmembrane region" description="Helical" evidence="5">
    <location>
        <begin position="111"/>
        <end position="128"/>
    </location>
</feature>
<dbReference type="AlphaFoldDB" id="A0A3M7RM33"/>
<dbReference type="Proteomes" id="UP000276133">
    <property type="component" value="Unassembled WGS sequence"/>
</dbReference>
<dbReference type="GO" id="GO:0016020">
    <property type="term" value="C:membrane"/>
    <property type="evidence" value="ECO:0007669"/>
    <property type="project" value="UniProtKB-SubCell"/>
</dbReference>
<comment type="caution">
    <text evidence="7">The sequence shown here is derived from an EMBL/GenBank/DDBJ whole genome shotgun (WGS) entry which is preliminary data.</text>
</comment>
<keyword evidence="4 5" id="KW-0472">Membrane</keyword>
<feature type="transmembrane region" description="Helical" evidence="5">
    <location>
        <begin position="140"/>
        <end position="157"/>
    </location>
</feature>
<evidence type="ECO:0000256" key="1">
    <source>
        <dbReference type="ARBA" id="ARBA00004141"/>
    </source>
</evidence>
<feature type="transmembrane region" description="Helical" evidence="5">
    <location>
        <begin position="50"/>
        <end position="68"/>
    </location>
</feature>
<dbReference type="InterPro" id="IPR000620">
    <property type="entry name" value="EamA_dom"/>
</dbReference>
<sequence length="353" mass="39547">MELCDRTETNQQKIYEFLPADEEDGLSKENQVDVKKTESIFCRWVKPIRGYLFGLLFAFSMCMANLLVKMGPSLDAPNHSAIRYAIQLVIMYAIIRYNKFEPLGPKSQRKLLIFRGIVGCGAVIFGFFSVKYLDISDVETLTNSAVIITAILSRIFLDEKLTMVHFFSLILTIAGVLFVVRPNFLFGLEYKMENLLKVNLSSNHSVKIHNIEIKDHSNRDFNETLIGVVMVMINAVCLSIVQVVIRKLCLVKVHFSVTSIYPAMVGFVTSMVLSGAMVGSGLSVHKEIESSLSDMLIEIGYSLTGGLLGTIGIVFMYYALKYEDATKIGMVKRNSEKIYNVLKSFSFGTSKLA</sequence>
<evidence type="ECO:0000256" key="5">
    <source>
        <dbReference type="SAM" id="Phobius"/>
    </source>
</evidence>
<dbReference type="PANTHER" id="PTHR22911">
    <property type="entry name" value="ACYL-MALONYL CONDENSING ENZYME-RELATED"/>
    <property type="match status" value="1"/>
</dbReference>
<name>A0A3M7RM33_BRAPC</name>
<dbReference type="Pfam" id="PF00892">
    <property type="entry name" value="EamA"/>
    <property type="match status" value="1"/>
</dbReference>
<feature type="transmembrane region" description="Helical" evidence="5">
    <location>
        <begin position="257"/>
        <end position="279"/>
    </location>
</feature>
<dbReference type="PANTHER" id="PTHR22911:SF6">
    <property type="entry name" value="SOLUTE CARRIER FAMILY 35 MEMBER G1"/>
    <property type="match status" value="1"/>
</dbReference>
<dbReference type="Gene3D" id="1.10.3730.20">
    <property type="match status" value="1"/>
</dbReference>
<accession>A0A3M7RM33</accession>
<dbReference type="InterPro" id="IPR037185">
    <property type="entry name" value="EmrE-like"/>
</dbReference>
<keyword evidence="3 5" id="KW-1133">Transmembrane helix</keyword>
<dbReference type="OrthoDB" id="306876at2759"/>
<evidence type="ECO:0000313" key="7">
    <source>
        <dbReference type="EMBL" id="RNA24470.1"/>
    </source>
</evidence>
<evidence type="ECO:0000256" key="2">
    <source>
        <dbReference type="ARBA" id="ARBA00022692"/>
    </source>
</evidence>
<feature type="domain" description="EamA" evidence="6">
    <location>
        <begin position="49"/>
        <end position="180"/>
    </location>
</feature>